<keyword evidence="1 11" id="KW-0639">Primosome</keyword>
<protein>
    <recommendedName>
        <fullName evidence="11">Replication restart protein PriA</fullName>
    </recommendedName>
    <alternativeName>
        <fullName evidence="11">ATP-dependent DNA helicase PriA</fullName>
        <ecNumber evidence="11">5.6.2.4</ecNumber>
    </alternativeName>
    <alternativeName>
        <fullName evidence="11">DNA 3'-5' helicase PriA</fullName>
    </alternativeName>
</protein>
<dbReference type="Pfam" id="PF18074">
    <property type="entry name" value="PriA_C"/>
    <property type="match status" value="1"/>
</dbReference>
<dbReference type="Pfam" id="PF00270">
    <property type="entry name" value="DEAD"/>
    <property type="match status" value="1"/>
</dbReference>
<dbReference type="PANTHER" id="PTHR30580">
    <property type="entry name" value="PRIMOSOMAL PROTEIN N"/>
    <property type="match status" value="1"/>
</dbReference>
<dbReference type="PROSITE" id="PS51194">
    <property type="entry name" value="HELICASE_CTER"/>
    <property type="match status" value="1"/>
</dbReference>
<dbReference type="Pfam" id="PF17764">
    <property type="entry name" value="PriA_3primeBD"/>
    <property type="match status" value="1"/>
</dbReference>
<evidence type="ECO:0000256" key="10">
    <source>
        <dbReference type="ARBA" id="ARBA00023235"/>
    </source>
</evidence>
<comment type="subunit">
    <text evidence="11">Component of the replication restart primosome.</text>
</comment>
<dbReference type="EMBL" id="JAGGKC010000006">
    <property type="protein sequence ID" value="MBP1918571.1"/>
    <property type="molecule type" value="Genomic_DNA"/>
</dbReference>
<dbReference type="InterPro" id="IPR040498">
    <property type="entry name" value="PriA_CRR"/>
</dbReference>
<evidence type="ECO:0000313" key="15">
    <source>
        <dbReference type="Proteomes" id="UP001519271"/>
    </source>
</evidence>
<dbReference type="Pfam" id="PF18319">
    <property type="entry name" value="Zn_ribbon_PriA"/>
    <property type="match status" value="1"/>
</dbReference>
<feature type="domain" description="Helicase ATP-binding" evidence="12">
    <location>
        <begin position="202"/>
        <end position="368"/>
    </location>
</feature>
<keyword evidence="4 11" id="KW-0547">Nucleotide-binding</keyword>
<reference evidence="14 15" key="1">
    <citation type="submission" date="2021-03" db="EMBL/GenBank/DDBJ databases">
        <title>Genomic Encyclopedia of Type Strains, Phase IV (KMG-IV): sequencing the most valuable type-strain genomes for metagenomic binning, comparative biology and taxonomic classification.</title>
        <authorList>
            <person name="Goeker M."/>
        </authorList>
    </citation>
    <scope>NUCLEOTIDE SEQUENCE [LARGE SCALE GENOMIC DNA]</scope>
    <source>
        <strain evidence="14 15">DSM 6139</strain>
    </source>
</reference>
<feature type="binding site" evidence="11">
    <location>
        <position position="469"/>
    </location>
    <ligand>
        <name>Zn(2+)</name>
        <dbReference type="ChEBI" id="CHEBI:29105"/>
        <label>1</label>
    </ligand>
</feature>
<keyword evidence="3 11" id="KW-0479">Metal-binding</keyword>
<keyword evidence="6 11" id="KW-0347">Helicase</keyword>
<dbReference type="SMART" id="SM00487">
    <property type="entry name" value="DEXDc"/>
    <property type="match status" value="1"/>
</dbReference>
<feature type="binding site" evidence="11">
    <location>
        <position position="442"/>
    </location>
    <ligand>
        <name>Zn(2+)</name>
        <dbReference type="ChEBI" id="CHEBI:29105"/>
        <label>2</label>
    </ligand>
</feature>
<dbReference type="Gene3D" id="3.40.1440.60">
    <property type="entry name" value="PriA, 3(prime) DNA-binding domain"/>
    <property type="match status" value="1"/>
</dbReference>
<evidence type="ECO:0000313" key="14">
    <source>
        <dbReference type="EMBL" id="MBP1918571.1"/>
    </source>
</evidence>
<keyword evidence="2 11" id="KW-0235">DNA replication</keyword>
<feature type="binding site" evidence="11">
    <location>
        <position position="456"/>
    </location>
    <ligand>
        <name>Zn(2+)</name>
        <dbReference type="ChEBI" id="CHEBI:29105"/>
        <label>2</label>
    </ligand>
</feature>
<dbReference type="InterPro" id="IPR001650">
    <property type="entry name" value="Helicase_C-like"/>
</dbReference>
<evidence type="ECO:0000259" key="13">
    <source>
        <dbReference type="PROSITE" id="PS51194"/>
    </source>
</evidence>
<dbReference type="EC" id="5.6.2.4" evidence="11"/>
<dbReference type="SUPFAM" id="SSF52540">
    <property type="entry name" value="P-loop containing nucleoside triphosphate hydrolases"/>
    <property type="match status" value="1"/>
</dbReference>
<feature type="domain" description="Helicase C-terminal" evidence="13">
    <location>
        <begin position="464"/>
        <end position="640"/>
    </location>
</feature>
<dbReference type="GO" id="GO:0016787">
    <property type="term" value="F:hydrolase activity"/>
    <property type="evidence" value="ECO:0007669"/>
    <property type="project" value="UniProtKB-KW"/>
</dbReference>
<gene>
    <name evidence="11" type="primary">priA</name>
    <name evidence="14" type="ORF">J2Z34_001047</name>
</gene>
<dbReference type="InterPro" id="IPR027417">
    <property type="entry name" value="P-loop_NTPase"/>
</dbReference>
<dbReference type="NCBIfam" id="TIGR00595">
    <property type="entry name" value="priA"/>
    <property type="match status" value="1"/>
</dbReference>
<dbReference type="InterPro" id="IPR014001">
    <property type="entry name" value="Helicase_ATP-bd"/>
</dbReference>
<dbReference type="HAMAP" id="MF_00983">
    <property type="entry name" value="PriA"/>
    <property type="match status" value="1"/>
</dbReference>
<evidence type="ECO:0000256" key="3">
    <source>
        <dbReference type="ARBA" id="ARBA00022723"/>
    </source>
</evidence>
<dbReference type="CDD" id="cd18804">
    <property type="entry name" value="SF2_C_priA"/>
    <property type="match status" value="1"/>
</dbReference>
<dbReference type="Gene3D" id="3.40.50.300">
    <property type="entry name" value="P-loop containing nucleotide triphosphate hydrolases"/>
    <property type="match status" value="2"/>
</dbReference>
<evidence type="ECO:0000256" key="4">
    <source>
        <dbReference type="ARBA" id="ARBA00022741"/>
    </source>
</evidence>
<keyword evidence="9 11" id="KW-0238">DNA-binding</keyword>
<dbReference type="InterPro" id="IPR011545">
    <property type="entry name" value="DEAD/DEAH_box_helicase_dom"/>
</dbReference>
<comment type="cofactor">
    <cofactor evidence="11">
        <name>Zn(2+)</name>
        <dbReference type="ChEBI" id="CHEBI:29105"/>
    </cofactor>
    <text evidence="11">Binds 2 zinc ions per subunit.</text>
</comment>
<dbReference type="InterPro" id="IPR041222">
    <property type="entry name" value="PriA_3primeBD"/>
</dbReference>
<keyword evidence="15" id="KW-1185">Reference proteome</keyword>
<keyword evidence="10 11" id="KW-0413">Isomerase</keyword>
<dbReference type="PANTHER" id="PTHR30580:SF0">
    <property type="entry name" value="PRIMOSOMAL PROTEIN N"/>
    <property type="match status" value="1"/>
</dbReference>
<keyword evidence="8 11" id="KW-0067">ATP-binding</keyword>
<feature type="binding site" evidence="11">
    <location>
        <position position="433"/>
    </location>
    <ligand>
        <name>Zn(2+)</name>
        <dbReference type="ChEBI" id="CHEBI:29105"/>
        <label>1</label>
    </ligand>
</feature>
<comment type="catalytic activity">
    <reaction evidence="11">
        <text>ATP + H2O = ADP + phosphate + H(+)</text>
        <dbReference type="Rhea" id="RHEA:13065"/>
        <dbReference type="ChEBI" id="CHEBI:15377"/>
        <dbReference type="ChEBI" id="CHEBI:15378"/>
        <dbReference type="ChEBI" id="CHEBI:30616"/>
        <dbReference type="ChEBI" id="CHEBI:43474"/>
        <dbReference type="ChEBI" id="CHEBI:456216"/>
        <dbReference type="EC" id="5.6.2.4"/>
    </reaction>
</comment>
<dbReference type="Proteomes" id="UP001519271">
    <property type="component" value="Unassembled WGS sequence"/>
</dbReference>
<organism evidence="14 15">
    <name type="scientific">Youngiibacter multivorans</name>
    <dbReference type="NCBI Taxonomy" id="937251"/>
    <lineage>
        <taxon>Bacteria</taxon>
        <taxon>Bacillati</taxon>
        <taxon>Bacillota</taxon>
        <taxon>Clostridia</taxon>
        <taxon>Eubacteriales</taxon>
        <taxon>Clostridiaceae</taxon>
        <taxon>Youngiibacter</taxon>
    </lineage>
</organism>
<dbReference type="CDD" id="cd17929">
    <property type="entry name" value="DEXHc_priA"/>
    <property type="match status" value="1"/>
</dbReference>
<comment type="catalytic activity">
    <reaction evidence="11">
        <text>Couples ATP hydrolysis with the unwinding of duplex DNA by translocating in the 3'-5' direction.</text>
        <dbReference type="EC" id="5.6.2.4"/>
    </reaction>
</comment>
<dbReference type="PROSITE" id="PS51192">
    <property type="entry name" value="HELICASE_ATP_BIND_1"/>
    <property type="match status" value="1"/>
</dbReference>
<dbReference type="InterPro" id="IPR041236">
    <property type="entry name" value="PriA_C"/>
</dbReference>
<keyword evidence="5 11" id="KW-0378">Hydrolase</keyword>
<name>A0ABS4G221_9CLOT</name>
<sequence>MGFAGVVVNNESQAMDRIFTYRIPDKMNISVGSRVKVPFGASNRKLDGFVVGIMPEADVRGIKDVSSVLPGTLFDSWSVEVVEEMRKRYLCTYLEGIRLFIPVGTLKGADFKTEEKLYPSIALSGKLDKEPYISIADLIGKNPGKFIRADISRMGFSTSSLNTLIRHGVIEVSSVRSSRHDVRDYENYAAPKLNKEQTSASDTIMARPGTYLVHGITGSGKTEVFMDVIKRMLKENKDSIVLVPEISLTPQMIERFKGRFGKDISIFHSRLSEGERFDEWHRVKNGEVKIAVGARSALFLPFRDLGLIVVDEEHETSYKSEMSPKYSAVEMAEFMMMRKGGRLVLASATPSINSYHRAVSGEIGLITLDKRATRGTLPQMTTVDMRDELKAGNRTMFSRVLRGEIEKALESKEQVILFLNRRGYSTFVSCRSCGHVFNCPNCSVSLTYHTSRDLSCHHCGYRQALPETCPSCSSKYIKQFGTGTEKVEEMVKKEFPGARVVRMDRDTAKNKSDYEDMYNSFKNSEGDILIGTQMITKGLDFRNVTLVGIIAADLSLNLPDFRSGERTFQLITQVAGRAGRHDKPGKVVIQSYTPEDPSIVSAKEHDYKGFYRREIAAREMMNNPPFSRIMSIVQSSEDEALLIKNIQTIGTELRKFLFGCDKIIMLGPSPCLISKIKQNHRWQILLKGELDPDIARRIKDLVLEKSVRDVRTSIDLDPTSML</sequence>
<feature type="binding site" evidence="11">
    <location>
        <position position="459"/>
    </location>
    <ligand>
        <name>Zn(2+)</name>
        <dbReference type="ChEBI" id="CHEBI:29105"/>
        <label>2</label>
    </ligand>
</feature>
<keyword evidence="7 11" id="KW-0862">Zinc</keyword>
<evidence type="ECO:0000256" key="1">
    <source>
        <dbReference type="ARBA" id="ARBA00022515"/>
    </source>
</evidence>
<evidence type="ECO:0000256" key="2">
    <source>
        <dbReference type="ARBA" id="ARBA00022705"/>
    </source>
</evidence>
<dbReference type="Pfam" id="PF00271">
    <property type="entry name" value="Helicase_C"/>
    <property type="match status" value="1"/>
</dbReference>
<dbReference type="InterPro" id="IPR005259">
    <property type="entry name" value="PriA"/>
</dbReference>
<evidence type="ECO:0000256" key="6">
    <source>
        <dbReference type="ARBA" id="ARBA00022806"/>
    </source>
</evidence>
<feature type="binding site" evidence="11">
    <location>
        <position position="439"/>
    </location>
    <ligand>
        <name>Zn(2+)</name>
        <dbReference type="ChEBI" id="CHEBI:29105"/>
        <label>2</label>
    </ligand>
</feature>
<evidence type="ECO:0000256" key="11">
    <source>
        <dbReference type="HAMAP-Rule" id="MF_00983"/>
    </source>
</evidence>
<dbReference type="SMART" id="SM00490">
    <property type="entry name" value="HELICc"/>
    <property type="match status" value="1"/>
</dbReference>
<comment type="caution">
    <text evidence="14">The sequence shown here is derived from an EMBL/GenBank/DDBJ whole genome shotgun (WGS) entry which is preliminary data.</text>
</comment>
<feature type="binding site" evidence="11">
    <location>
        <position position="472"/>
    </location>
    <ligand>
        <name>Zn(2+)</name>
        <dbReference type="ChEBI" id="CHEBI:29105"/>
        <label>1</label>
    </ligand>
</feature>
<proteinExistence type="inferred from homology"/>
<evidence type="ECO:0000256" key="7">
    <source>
        <dbReference type="ARBA" id="ARBA00022833"/>
    </source>
</evidence>
<evidence type="ECO:0000256" key="5">
    <source>
        <dbReference type="ARBA" id="ARBA00022801"/>
    </source>
</evidence>
<comment type="function">
    <text evidence="11">Initiates the restart of stalled replication forks, which reloads the replicative helicase on sites other than the origin of replication. Recognizes and binds to abandoned replication forks and remodels them to uncover a helicase loading site. Promotes assembly of the primosome at these replication forks.</text>
</comment>
<evidence type="ECO:0000259" key="12">
    <source>
        <dbReference type="PROSITE" id="PS51192"/>
    </source>
</evidence>
<comment type="similarity">
    <text evidence="11">Belongs to the helicase family. PriA subfamily.</text>
</comment>
<accession>A0ABS4G221</accession>
<dbReference type="NCBIfam" id="NF004066">
    <property type="entry name" value="PRK05580.1-3"/>
    <property type="match status" value="1"/>
</dbReference>
<dbReference type="InterPro" id="IPR042115">
    <property type="entry name" value="PriA_3primeBD_sf"/>
</dbReference>
<feature type="binding site" evidence="11">
    <location>
        <position position="430"/>
    </location>
    <ligand>
        <name>Zn(2+)</name>
        <dbReference type="ChEBI" id="CHEBI:29105"/>
        <label>1</label>
    </ligand>
</feature>
<dbReference type="RefSeq" id="WP_209458798.1">
    <property type="nucleotide sequence ID" value="NZ_JAGGKC010000006.1"/>
</dbReference>
<evidence type="ECO:0000256" key="9">
    <source>
        <dbReference type="ARBA" id="ARBA00023125"/>
    </source>
</evidence>
<evidence type="ECO:0000256" key="8">
    <source>
        <dbReference type="ARBA" id="ARBA00022840"/>
    </source>
</evidence>